<evidence type="ECO:0000313" key="5">
    <source>
        <dbReference type="Proteomes" id="UP000008983"/>
    </source>
</evidence>
<dbReference type="RefSeq" id="XP_004029694.1">
    <property type="nucleotide sequence ID" value="XM_004029646.1"/>
</dbReference>
<dbReference type="Gene3D" id="1.10.510.10">
    <property type="entry name" value="Transferase(Phosphotransferase) domain 1"/>
    <property type="match status" value="1"/>
</dbReference>
<dbReference type="FunFam" id="1.10.510.10:FF:000596">
    <property type="entry name" value="CK1 family protein kinase"/>
    <property type="match status" value="1"/>
</dbReference>
<evidence type="ECO:0000256" key="2">
    <source>
        <dbReference type="ARBA" id="ARBA00023860"/>
    </source>
</evidence>
<dbReference type="SMART" id="SM00220">
    <property type="entry name" value="S_TKc"/>
    <property type="match status" value="1"/>
</dbReference>
<dbReference type="InParanoid" id="G0R251"/>
<organism evidence="4 5">
    <name type="scientific">Ichthyophthirius multifiliis</name>
    <name type="common">White spot disease agent</name>
    <name type="synonym">Ich</name>
    <dbReference type="NCBI Taxonomy" id="5932"/>
    <lineage>
        <taxon>Eukaryota</taxon>
        <taxon>Sar</taxon>
        <taxon>Alveolata</taxon>
        <taxon>Ciliophora</taxon>
        <taxon>Intramacronucleata</taxon>
        <taxon>Oligohymenophorea</taxon>
        <taxon>Hymenostomatida</taxon>
        <taxon>Ophryoglenina</taxon>
        <taxon>Ichthyophthirius</taxon>
    </lineage>
</organism>
<evidence type="ECO:0000313" key="4">
    <source>
        <dbReference type="EMBL" id="EGR28458.1"/>
    </source>
</evidence>
<dbReference type="GO" id="GO:0005524">
    <property type="term" value="F:ATP binding"/>
    <property type="evidence" value="ECO:0007669"/>
    <property type="project" value="InterPro"/>
</dbReference>
<dbReference type="Pfam" id="PF00069">
    <property type="entry name" value="Pkinase"/>
    <property type="match status" value="1"/>
</dbReference>
<evidence type="ECO:0000259" key="3">
    <source>
        <dbReference type="PROSITE" id="PS50011"/>
    </source>
</evidence>
<dbReference type="OMA" id="HDSKTRQ"/>
<name>G0R251_ICHMU</name>
<gene>
    <name evidence="4" type="ORF">IMG5_175070</name>
</gene>
<feature type="domain" description="Protein kinase" evidence="3">
    <location>
        <begin position="12"/>
        <end position="281"/>
    </location>
</feature>
<dbReference type="EC" id="2.7.11.1" evidence="1"/>
<dbReference type="InterPro" id="IPR000719">
    <property type="entry name" value="Prot_kinase_dom"/>
</dbReference>
<dbReference type="GO" id="GO:0004674">
    <property type="term" value="F:protein serine/threonine kinase activity"/>
    <property type="evidence" value="ECO:0007669"/>
    <property type="project" value="UniProtKB-EC"/>
</dbReference>
<dbReference type="InterPro" id="IPR011009">
    <property type="entry name" value="Kinase-like_dom_sf"/>
</dbReference>
<dbReference type="eggNOG" id="KOG1164">
    <property type="taxonomic scope" value="Eukaryota"/>
</dbReference>
<sequence length="423" mass="50187">MSIVELRICGRYKLESKMGNGTFGQIFQAKNIQNNSQVAIKMEYIQSRHPQLLYEGQILQKLQGGIGIPNMHWCGQEGDYNFLVMEMLGQNLQELFVLCGNKFSLKTVLMIADQIINNLEYIHYKTYLHRDLKPENFIIGSLKRQKYIYTIDFGLSKKFRDTKTYEHIPFRDKKPLIGTARYASINSHKGYEQSRRDDLESLAYMLIYFLKGSLPWQGLQCQNREDKYFQILDMKTNYTEEDLCGNLPPEFWIFLSYSKTLKFDEKPDYTYVKKIFKERFVKEGYLFDYVYDWTLIPLKNKNIQYPIKLPLTVQMISNEYKFLKENKDLLDLSKSQIGDTSYQTEVAEGVQGDLDSNYFKQQQEQDNNQETVDKQKQQNVEQQQQIYEQYRQLQQIQQNLQIEQQKKSNTNHKKNNNGDCQVY</sequence>
<reference evidence="4 5" key="1">
    <citation type="submission" date="2011-07" db="EMBL/GenBank/DDBJ databases">
        <authorList>
            <person name="Coyne R."/>
            <person name="Brami D."/>
            <person name="Johnson J."/>
            <person name="Hostetler J."/>
            <person name="Hannick L."/>
            <person name="Clark T."/>
            <person name="Cassidy-Hanley D."/>
            <person name="Inman J."/>
        </authorList>
    </citation>
    <scope>NUCLEOTIDE SEQUENCE [LARGE SCALE GENOMIC DNA]</scope>
    <source>
        <strain evidence="4 5">G5</strain>
    </source>
</reference>
<keyword evidence="5" id="KW-1185">Reference proteome</keyword>
<accession>G0R251</accession>
<dbReference type="PROSITE" id="PS00108">
    <property type="entry name" value="PROTEIN_KINASE_ST"/>
    <property type="match status" value="1"/>
</dbReference>
<dbReference type="AlphaFoldDB" id="G0R251"/>
<dbReference type="EMBL" id="GL984241">
    <property type="protein sequence ID" value="EGR28458.1"/>
    <property type="molecule type" value="Genomic_DNA"/>
</dbReference>
<dbReference type="GeneID" id="14904539"/>
<dbReference type="PANTHER" id="PTHR11909">
    <property type="entry name" value="CASEIN KINASE-RELATED"/>
    <property type="match status" value="1"/>
</dbReference>
<proteinExistence type="predicted"/>
<dbReference type="CDD" id="cd14016">
    <property type="entry name" value="STKc_CK1"/>
    <property type="match status" value="1"/>
</dbReference>
<dbReference type="InterPro" id="IPR008271">
    <property type="entry name" value="Ser/Thr_kinase_AS"/>
</dbReference>
<protein>
    <recommendedName>
        <fullName evidence="2">Casein kinase I</fullName>
        <ecNumber evidence="1">2.7.11.1</ecNumber>
    </recommendedName>
</protein>
<dbReference type="SUPFAM" id="SSF56112">
    <property type="entry name" value="Protein kinase-like (PK-like)"/>
    <property type="match status" value="1"/>
</dbReference>
<dbReference type="STRING" id="857967.G0R251"/>
<evidence type="ECO:0000256" key="1">
    <source>
        <dbReference type="ARBA" id="ARBA00012513"/>
    </source>
</evidence>
<dbReference type="OrthoDB" id="291507at2759"/>
<dbReference type="InterPro" id="IPR050235">
    <property type="entry name" value="CK1_Ser-Thr_kinase"/>
</dbReference>
<dbReference type="Proteomes" id="UP000008983">
    <property type="component" value="Unassembled WGS sequence"/>
</dbReference>
<dbReference type="PROSITE" id="PS50011">
    <property type="entry name" value="PROTEIN_KINASE_DOM"/>
    <property type="match status" value="1"/>
</dbReference>